<dbReference type="InterPro" id="IPR036691">
    <property type="entry name" value="Endo/exonu/phosph_ase_sf"/>
</dbReference>
<organism evidence="2 3">
    <name type="scientific">Drosophila arizonae</name>
    <name type="common">Fruit fly</name>
    <dbReference type="NCBI Taxonomy" id="7263"/>
    <lineage>
        <taxon>Eukaryota</taxon>
        <taxon>Metazoa</taxon>
        <taxon>Ecdysozoa</taxon>
        <taxon>Arthropoda</taxon>
        <taxon>Hexapoda</taxon>
        <taxon>Insecta</taxon>
        <taxon>Pterygota</taxon>
        <taxon>Neoptera</taxon>
        <taxon>Endopterygota</taxon>
        <taxon>Diptera</taxon>
        <taxon>Brachycera</taxon>
        <taxon>Muscomorpha</taxon>
        <taxon>Ephydroidea</taxon>
        <taxon>Drosophilidae</taxon>
        <taxon>Drosophila</taxon>
    </lineage>
</organism>
<reference evidence="3" key="3">
    <citation type="submission" date="2025-08" db="UniProtKB">
        <authorList>
            <consortium name="RefSeq"/>
        </authorList>
    </citation>
    <scope>IDENTIFICATION</scope>
    <source>
        <tissue evidence="3">Whole organism</tissue>
    </source>
</reference>
<dbReference type="GeneID" id="108617356"/>
<dbReference type="Gene3D" id="3.60.10.10">
    <property type="entry name" value="Endonuclease/exonuclease/phosphatase"/>
    <property type="match status" value="1"/>
</dbReference>
<accession>A0ABM1PN42</accession>
<dbReference type="SUPFAM" id="SSF56219">
    <property type="entry name" value="DNase I-like"/>
    <property type="match status" value="1"/>
</dbReference>
<dbReference type="Proteomes" id="UP000694904">
    <property type="component" value="Chromosome 5"/>
</dbReference>
<dbReference type="InterPro" id="IPR050410">
    <property type="entry name" value="CCR4/nocturin_mRNA_transcr"/>
</dbReference>
<dbReference type="InterPro" id="IPR005135">
    <property type="entry name" value="Endo/exonuclease/phosphatase"/>
</dbReference>
<gene>
    <name evidence="3" type="primary">LOC108617356</name>
</gene>
<name>A0ABM1PN42_DROAR</name>
<evidence type="ECO:0000313" key="2">
    <source>
        <dbReference type="Proteomes" id="UP000694904"/>
    </source>
</evidence>
<evidence type="ECO:0000259" key="1">
    <source>
        <dbReference type="Pfam" id="PF03372"/>
    </source>
</evidence>
<feature type="domain" description="Endonuclease/exonuclease/phosphatase" evidence="1">
    <location>
        <begin position="58"/>
        <end position="335"/>
    </location>
</feature>
<keyword evidence="2" id="KW-1185">Reference proteome</keyword>
<reference evidence="2" key="1">
    <citation type="journal article" date="1997" name="Nucleic Acids Res.">
        <title>tRNAscan-SE: a program for improved detection of transfer RNA genes in genomic sequence.</title>
        <authorList>
            <person name="Lowe T.M."/>
            <person name="Eddy S.R."/>
        </authorList>
    </citation>
    <scope>NUCLEOTIDE SEQUENCE [LARGE SCALE GENOMIC DNA]</scope>
</reference>
<sequence length="345" mass="40112">MYKSRLRPLSMRIQFIRNSLYSRRQPSQKMEQRYDFNREWKLTSNYEANSLSKIKLLSYNILAQDLLMEHFFLYVNIKQEWLTWRHRLRNIHREIHKLDPDILCLQEMQFDHLPMLVQRLKASSGKRLEYVYKKKTGSRTDGCAIIYDSCKLQLLKEQAVELYDPDVPLLNRENVAILAKFRLKQPTSTEESTKDNNEVIVATTHLLYNPRRADVRCAQVSKLLTELRCFATDATQNATPVILTGDFNSELHTAPMQLLLSQDEDPASINFEALNYGDCTASTLQDEWITVDYILRSVCQQSRRKLEILSVYQLPTINCCAHVGMIPNHYLGSDHYALGAVFALA</sequence>
<evidence type="ECO:0000313" key="3">
    <source>
        <dbReference type="RefSeq" id="XP_017868628.1"/>
    </source>
</evidence>
<dbReference type="PANTHER" id="PTHR12121">
    <property type="entry name" value="CARBON CATABOLITE REPRESSOR PROTEIN 4"/>
    <property type="match status" value="1"/>
</dbReference>
<dbReference type="Pfam" id="PF03372">
    <property type="entry name" value="Exo_endo_phos"/>
    <property type="match status" value="1"/>
</dbReference>
<dbReference type="RefSeq" id="XP_017868628.1">
    <property type="nucleotide sequence ID" value="XM_018013139.1"/>
</dbReference>
<dbReference type="PANTHER" id="PTHR12121:SF34">
    <property type="entry name" value="PROTEIN ANGEL"/>
    <property type="match status" value="1"/>
</dbReference>
<proteinExistence type="predicted"/>
<protein>
    <submittedName>
        <fullName evidence="3">Protein angel</fullName>
    </submittedName>
</protein>
<reference evidence="2" key="2">
    <citation type="journal article" date="2016" name="G3 (Bethesda)">
        <title>Genome Evolution in Three Species of Cactophilic Drosophila.</title>
        <authorList>
            <person name="Sanchez-Flores A."/>
            <person name="Penazola F."/>
            <person name="Carpinteyro-Ponce J."/>
            <person name="Nazario-Yepiz N."/>
            <person name="Abreu-Goodger C."/>
            <person name="Machado C.A."/>
            <person name="Markow T.A."/>
        </authorList>
    </citation>
    <scope>NUCLEOTIDE SEQUENCE [LARGE SCALE GENOMIC DNA]</scope>
</reference>